<reference evidence="2 3" key="1">
    <citation type="journal article" date="2011" name="Genome Res.">
        <title>Phylogeny-wide analysis of social amoeba genomes highlights ancient origins for complex intercellular communication.</title>
        <authorList>
            <person name="Heidel A.J."/>
            <person name="Lawal H.M."/>
            <person name="Felder M."/>
            <person name="Schilde C."/>
            <person name="Helps N.R."/>
            <person name="Tunggal B."/>
            <person name="Rivero F."/>
            <person name="John U."/>
            <person name="Schleicher M."/>
            <person name="Eichinger L."/>
            <person name="Platzer M."/>
            <person name="Noegel A.A."/>
            <person name="Schaap P."/>
            <person name="Gloeckner G."/>
        </authorList>
    </citation>
    <scope>NUCLEOTIDE SEQUENCE [LARGE SCALE GENOMIC DNA]</scope>
    <source>
        <strain evidence="3">ATCC 26659 / Pp 5 / PN500</strain>
    </source>
</reference>
<dbReference type="GeneID" id="31362527"/>
<keyword evidence="3" id="KW-1185">Reference proteome</keyword>
<feature type="chain" id="PRO_5003041136" description="WAP domain-containing protein" evidence="1">
    <location>
        <begin position="22"/>
        <end position="107"/>
    </location>
</feature>
<dbReference type="Proteomes" id="UP000001396">
    <property type="component" value="Unassembled WGS sequence"/>
</dbReference>
<dbReference type="EMBL" id="ADBJ01000031">
    <property type="protein sequence ID" value="EFA80221.1"/>
    <property type="molecule type" value="Genomic_DNA"/>
</dbReference>
<dbReference type="RefSeq" id="XP_020432341.1">
    <property type="nucleotide sequence ID" value="XM_020577893.1"/>
</dbReference>
<accession>D3BE90</accession>
<evidence type="ECO:0000313" key="2">
    <source>
        <dbReference type="EMBL" id="EFA80221.1"/>
    </source>
</evidence>
<name>D3BE90_HETP5</name>
<comment type="caution">
    <text evidence="2">The sequence shown here is derived from an EMBL/GenBank/DDBJ whole genome shotgun (WGS) entry which is preliminary data.</text>
</comment>
<sequence length="107" mass="12043">MNQKIIIQLLVVFLLVNISVGEIFRHKKNHHNRNHSDKDTETPSDYDKRCPSLHIPGTCEAVCSAEVPCPNGQICCPTSCDGTYCWNHAVGHNETESNVKISKAYQY</sequence>
<evidence type="ECO:0008006" key="4">
    <source>
        <dbReference type="Google" id="ProtNLM"/>
    </source>
</evidence>
<evidence type="ECO:0000313" key="3">
    <source>
        <dbReference type="Proteomes" id="UP000001396"/>
    </source>
</evidence>
<evidence type="ECO:0000256" key="1">
    <source>
        <dbReference type="SAM" id="SignalP"/>
    </source>
</evidence>
<keyword evidence="1" id="KW-0732">Signal</keyword>
<feature type="signal peptide" evidence="1">
    <location>
        <begin position="1"/>
        <end position="21"/>
    </location>
</feature>
<organism evidence="2 3">
    <name type="scientific">Heterostelium pallidum (strain ATCC 26659 / Pp 5 / PN500)</name>
    <name type="common">Cellular slime mold</name>
    <name type="synonym">Polysphondylium pallidum</name>
    <dbReference type="NCBI Taxonomy" id="670386"/>
    <lineage>
        <taxon>Eukaryota</taxon>
        <taxon>Amoebozoa</taxon>
        <taxon>Evosea</taxon>
        <taxon>Eumycetozoa</taxon>
        <taxon>Dictyostelia</taxon>
        <taxon>Acytosteliales</taxon>
        <taxon>Acytosteliaceae</taxon>
        <taxon>Heterostelium</taxon>
    </lineage>
</organism>
<dbReference type="AlphaFoldDB" id="D3BE90"/>
<protein>
    <recommendedName>
        <fullName evidence="4">WAP domain-containing protein</fullName>
    </recommendedName>
</protein>
<dbReference type="InParanoid" id="D3BE90"/>
<gene>
    <name evidence="2" type="ORF">PPL_07046</name>
</gene>
<proteinExistence type="predicted"/>